<dbReference type="Gene3D" id="3.40.50.1360">
    <property type="match status" value="1"/>
</dbReference>
<name>A0A9D9HA59_9SPIR</name>
<dbReference type="PANTHER" id="PTHR11280">
    <property type="entry name" value="GLUCOSAMINE-6-PHOSPHATE ISOMERASE"/>
    <property type="match status" value="1"/>
</dbReference>
<dbReference type="GO" id="GO:0042802">
    <property type="term" value="F:identical protein binding"/>
    <property type="evidence" value="ECO:0007669"/>
    <property type="project" value="TreeGrafter"/>
</dbReference>
<dbReference type="InterPro" id="IPR006148">
    <property type="entry name" value="Glc/Gal-6P_isomerase"/>
</dbReference>
<reference evidence="2" key="1">
    <citation type="submission" date="2020-10" db="EMBL/GenBank/DDBJ databases">
        <authorList>
            <person name="Gilroy R."/>
        </authorList>
    </citation>
    <scope>NUCLEOTIDE SEQUENCE</scope>
    <source>
        <strain evidence="2">11167</strain>
    </source>
</reference>
<dbReference type="GO" id="GO:0004342">
    <property type="term" value="F:glucosamine-6-phosphate deaminase activity"/>
    <property type="evidence" value="ECO:0007669"/>
    <property type="project" value="InterPro"/>
</dbReference>
<dbReference type="GO" id="GO:0005737">
    <property type="term" value="C:cytoplasm"/>
    <property type="evidence" value="ECO:0007669"/>
    <property type="project" value="TreeGrafter"/>
</dbReference>
<dbReference type="GO" id="GO:0006043">
    <property type="term" value="P:glucosamine catabolic process"/>
    <property type="evidence" value="ECO:0007669"/>
    <property type="project" value="TreeGrafter"/>
</dbReference>
<gene>
    <name evidence="2" type="ORF">IAC42_09580</name>
</gene>
<proteinExistence type="predicted"/>
<dbReference type="GO" id="GO:0005975">
    <property type="term" value="P:carbohydrate metabolic process"/>
    <property type="evidence" value="ECO:0007669"/>
    <property type="project" value="InterPro"/>
</dbReference>
<dbReference type="EMBL" id="JADIMU010000066">
    <property type="protein sequence ID" value="MBO8443986.1"/>
    <property type="molecule type" value="Genomic_DNA"/>
</dbReference>
<dbReference type="Proteomes" id="UP000823633">
    <property type="component" value="Unassembled WGS sequence"/>
</dbReference>
<feature type="domain" description="Glucosamine/galactosamine-6-phosphate isomerase" evidence="1">
    <location>
        <begin position="8"/>
        <end position="226"/>
    </location>
</feature>
<evidence type="ECO:0000313" key="3">
    <source>
        <dbReference type="Proteomes" id="UP000823633"/>
    </source>
</evidence>
<comment type="caution">
    <text evidence="2">The sequence shown here is derived from an EMBL/GenBank/DDBJ whole genome shotgun (WGS) entry which is preliminary data.</text>
</comment>
<evidence type="ECO:0000313" key="2">
    <source>
        <dbReference type="EMBL" id="MBO8443986.1"/>
    </source>
</evidence>
<dbReference type="GO" id="GO:0006046">
    <property type="term" value="P:N-acetylglucosamine catabolic process"/>
    <property type="evidence" value="ECO:0007669"/>
    <property type="project" value="TreeGrafter"/>
</dbReference>
<evidence type="ECO:0000259" key="1">
    <source>
        <dbReference type="Pfam" id="PF01182"/>
    </source>
</evidence>
<dbReference type="Pfam" id="PF01182">
    <property type="entry name" value="Glucosamine_iso"/>
    <property type="match status" value="1"/>
</dbReference>
<reference evidence="2" key="2">
    <citation type="journal article" date="2021" name="PeerJ">
        <title>Extensive microbial diversity within the chicken gut microbiome revealed by metagenomics and culture.</title>
        <authorList>
            <person name="Gilroy R."/>
            <person name="Ravi A."/>
            <person name="Getino M."/>
            <person name="Pursley I."/>
            <person name="Horton D.L."/>
            <person name="Alikhan N.F."/>
            <person name="Baker D."/>
            <person name="Gharbi K."/>
            <person name="Hall N."/>
            <person name="Watson M."/>
            <person name="Adriaenssens E.M."/>
            <person name="Foster-Nyarko E."/>
            <person name="Jarju S."/>
            <person name="Secka A."/>
            <person name="Antonio M."/>
            <person name="Oren A."/>
            <person name="Chaudhuri R.R."/>
            <person name="La Ragione R."/>
            <person name="Hildebrand F."/>
            <person name="Pallen M.J."/>
        </authorList>
    </citation>
    <scope>NUCLEOTIDE SEQUENCE</scope>
    <source>
        <strain evidence="2">11167</strain>
    </source>
</reference>
<dbReference type="GO" id="GO:0019262">
    <property type="term" value="P:N-acetylneuraminate catabolic process"/>
    <property type="evidence" value="ECO:0007669"/>
    <property type="project" value="TreeGrafter"/>
</dbReference>
<dbReference type="InterPro" id="IPR037171">
    <property type="entry name" value="NagB/RpiA_transferase-like"/>
</dbReference>
<protein>
    <submittedName>
        <fullName evidence="2">6-phosphogluconolactonase</fullName>
    </submittedName>
</protein>
<sequence length="250" mass="27837">MRVTICDSKKELGRLAAAEGASYIKAAIEENGEANVVFVTGKSQVDTLLNLAKADIDWSCVNVFHLDEFIGLKKDSISSSRYFLQEFFLSHISAVKSYTPIDSDESRLEKTVGKLNALMASHRLDVAFICIGENGHLAFNDPPADFDTRDPYIVVDLEKRSRRQQVSEGWFRTLDEVPTKAITMSVSEIMRSRHIIVSCPDQRKAKAVASCLFDDITVLSPAAALRMSPDCSLYLDRLSSSLVFKDGRTF</sequence>
<dbReference type="InterPro" id="IPR004547">
    <property type="entry name" value="Glucosamine6P_isomerase"/>
</dbReference>
<dbReference type="AlphaFoldDB" id="A0A9D9HA59"/>
<dbReference type="PANTHER" id="PTHR11280:SF6">
    <property type="entry name" value="GLUCOSAMINE-6-PHOSPHATE ISOMERASE NAGB"/>
    <property type="match status" value="1"/>
</dbReference>
<accession>A0A9D9HA59</accession>
<organism evidence="2 3">
    <name type="scientific">Candidatus Aphodenecus pullistercoris</name>
    <dbReference type="NCBI Taxonomy" id="2840669"/>
    <lineage>
        <taxon>Bacteria</taxon>
        <taxon>Pseudomonadati</taxon>
        <taxon>Spirochaetota</taxon>
        <taxon>Spirochaetia</taxon>
        <taxon>Spirochaetales</taxon>
        <taxon>Candidatus Aphodenecus</taxon>
    </lineage>
</organism>
<dbReference type="SUPFAM" id="SSF100950">
    <property type="entry name" value="NagB/RpiA/CoA transferase-like"/>
    <property type="match status" value="1"/>
</dbReference>